<proteinExistence type="predicted"/>
<name>A0A2P2JIX3_RHIMU</name>
<sequence length="17" mass="1947">MLYLAEPFSPQTARLPL</sequence>
<reference evidence="1" key="1">
    <citation type="submission" date="2018-02" db="EMBL/GenBank/DDBJ databases">
        <title>Rhizophora mucronata_Transcriptome.</title>
        <authorList>
            <person name="Meera S.P."/>
            <person name="Sreeshan A."/>
            <person name="Augustine A."/>
        </authorList>
    </citation>
    <scope>NUCLEOTIDE SEQUENCE</scope>
    <source>
        <tissue evidence="1">Leaf</tissue>
    </source>
</reference>
<dbReference type="AlphaFoldDB" id="A0A2P2JIX3"/>
<evidence type="ECO:0000313" key="1">
    <source>
        <dbReference type="EMBL" id="MBW93394.1"/>
    </source>
</evidence>
<organism evidence="1">
    <name type="scientific">Rhizophora mucronata</name>
    <name type="common">Asiatic mangrove</name>
    <dbReference type="NCBI Taxonomy" id="61149"/>
    <lineage>
        <taxon>Eukaryota</taxon>
        <taxon>Viridiplantae</taxon>
        <taxon>Streptophyta</taxon>
        <taxon>Embryophyta</taxon>
        <taxon>Tracheophyta</taxon>
        <taxon>Spermatophyta</taxon>
        <taxon>Magnoliopsida</taxon>
        <taxon>eudicotyledons</taxon>
        <taxon>Gunneridae</taxon>
        <taxon>Pentapetalae</taxon>
        <taxon>rosids</taxon>
        <taxon>fabids</taxon>
        <taxon>Malpighiales</taxon>
        <taxon>Rhizophoraceae</taxon>
        <taxon>Rhizophora</taxon>
    </lineage>
</organism>
<protein>
    <submittedName>
        <fullName evidence="1">Photosystem II 22 kDa proteinic</fullName>
    </submittedName>
</protein>
<accession>A0A2P2JIX3</accession>
<dbReference type="EMBL" id="GGEC01012911">
    <property type="protein sequence ID" value="MBW93394.1"/>
    <property type="molecule type" value="Transcribed_RNA"/>
</dbReference>